<reference evidence="2 3" key="3">
    <citation type="submission" date="2019-03" db="EMBL/GenBank/DDBJ databases">
        <title>Genomic Encyclopedia of Type Strains, Phase IV (KMG-IV): sequencing the most valuable type-strain genomes for metagenomic binning, comparative biology and taxonomic classification.</title>
        <authorList>
            <person name="Goeker M."/>
        </authorList>
    </citation>
    <scope>NUCLEOTIDE SEQUENCE [LARGE SCALE GENOMIC DNA]</scope>
    <source>
        <strain evidence="2 3">DSM 103236</strain>
    </source>
</reference>
<reference evidence="1" key="4">
    <citation type="submission" date="2024-05" db="EMBL/GenBank/DDBJ databases">
        <authorList>
            <person name="Sun Q."/>
            <person name="Zhou Y."/>
        </authorList>
    </citation>
    <scope>NUCLEOTIDE SEQUENCE</scope>
    <source>
        <strain evidence="1">CGMCC 1.15644</strain>
    </source>
</reference>
<dbReference type="AlphaFoldDB" id="A0A4R2H8E6"/>
<evidence type="ECO:0000313" key="1">
    <source>
        <dbReference type="EMBL" id="GGE65327.1"/>
    </source>
</evidence>
<dbReference type="Proteomes" id="UP000295684">
    <property type="component" value="Unassembled WGS sequence"/>
</dbReference>
<reference evidence="4" key="2">
    <citation type="journal article" date="2019" name="Int. J. Syst. Evol. Microbiol.">
        <title>The Global Catalogue of Microorganisms (GCM) 10K type strain sequencing project: providing services to taxonomists for standard genome sequencing and annotation.</title>
        <authorList>
            <consortium name="The Broad Institute Genomics Platform"/>
            <consortium name="The Broad Institute Genome Sequencing Center for Infectious Disease"/>
            <person name="Wu L."/>
            <person name="Ma J."/>
        </authorList>
    </citation>
    <scope>NUCLEOTIDE SEQUENCE [LARGE SCALE GENOMIC DNA]</scope>
    <source>
        <strain evidence="4">CGMCC 1.15644</strain>
    </source>
</reference>
<name>A0A4R2H8E6_9SPHI</name>
<dbReference type="Proteomes" id="UP000622648">
    <property type="component" value="Unassembled WGS sequence"/>
</dbReference>
<dbReference type="RefSeq" id="WP_132534471.1">
    <property type="nucleotide sequence ID" value="NZ_BMJO01000006.1"/>
</dbReference>
<reference evidence="1" key="1">
    <citation type="journal article" date="2014" name="Int. J. Syst. Evol. Microbiol.">
        <title>Complete genome of a new Firmicutes species belonging to the dominant human colonic microbiota ('Ruminococcus bicirculans') reveals two chromosomes and a selective capacity to utilize plant glucans.</title>
        <authorList>
            <consortium name="NISC Comparative Sequencing Program"/>
            <person name="Wegmann U."/>
            <person name="Louis P."/>
            <person name="Goesmann A."/>
            <person name="Henrissat B."/>
            <person name="Duncan S.H."/>
            <person name="Flint H.J."/>
        </authorList>
    </citation>
    <scope>NUCLEOTIDE SEQUENCE</scope>
    <source>
        <strain evidence="1">CGMCC 1.15644</strain>
    </source>
</reference>
<evidence type="ECO:0000313" key="4">
    <source>
        <dbReference type="Proteomes" id="UP000622648"/>
    </source>
</evidence>
<comment type="caution">
    <text evidence="2">The sequence shown here is derived from an EMBL/GenBank/DDBJ whole genome shotgun (WGS) entry which is preliminary data.</text>
</comment>
<dbReference type="EMBL" id="SLWO01000006">
    <property type="protein sequence ID" value="TCO22539.1"/>
    <property type="molecule type" value="Genomic_DNA"/>
</dbReference>
<organism evidence="2 3">
    <name type="scientific">Pedobacter psychrotolerans</name>
    <dbReference type="NCBI Taxonomy" id="1843235"/>
    <lineage>
        <taxon>Bacteria</taxon>
        <taxon>Pseudomonadati</taxon>
        <taxon>Bacteroidota</taxon>
        <taxon>Sphingobacteriia</taxon>
        <taxon>Sphingobacteriales</taxon>
        <taxon>Sphingobacteriaceae</taxon>
        <taxon>Pedobacter</taxon>
    </lineage>
</organism>
<gene>
    <name evidence="2" type="ORF">EV200_106181</name>
    <name evidence="1" type="ORF">GCM10011413_34740</name>
</gene>
<sequence>MEKYKVKYGSDDKTYEFLVGEYPFKDGETCKYTVFFEDRIVASLEPDRNHVLNICNKYSGFDEELLGLLADEIEYRHPNLIPDSNE</sequence>
<keyword evidence="4" id="KW-1185">Reference proteome</keyword>
<protein>
    <submittedName>
        <fullName evidence="2">Uncharacterized protein</fullName>
    </submittedName>
</protein>
<dbReference type="EMBL" id="BMJO01000006">
    <property type="protein sequence ID" value="GGE65327.1"/>
    <property type="molecule type" value="Genomic_DNA"/>
</dbReference>
<proteinExistence type="predicted"/>
<dbReference type="OrthoDB" id="769901at2"/>
<evidence type="ECO:0000313" key="2">
    <source>
        <dbReference type="EMBL" id="TCO22539.1"/>
    </source>
</evidence>
<accession>A0A4R2H8E6</accession>
<evidence type="ECO:0000313" key="3">
    <source>
        <dbReference type="Proteomes" id="UP000295684"/>
    </source>
</evidence>